<gene>
    <name evidence="1" type="ORF">B456_002G095000</name>
</gene>
<dbReference type="Proteomes" id="UP000032304">
    <property type="component" value="Chromosome 2"/>
</dbReference>
<sequence length="110" mass="13354">MSFRRWDIFNHQREKTRLEILLQNVRKYLDNCNPYNGKDHEDALFSIYTKLEDHEDTILSNVHLFSWTLSHWLCEQTGLFLYRRPSNGTNVVQKTCMDRRCWVQTWGDTQ</sequence>
<accession>A0A0D2M8Q0</accession>
<dbReference type="Gramene" id="KJB13802">
    <property type="protein sequence ID" value="KJB13802"/>
    <property type="gene ID" value="B456_002G095000"/>
</dbReference>
<reference evidence="1 2" key="1">
    <citation type="journal article" date="2012" name="Nature">
        <title>Repeated polyploidization of Gossypium genomes and the evolution of spinnable cotton fibres.</title>
        <authorList>
            <person name="Paterson A.H."/>
            <person name="Wendel J.F."/>
            <person name="Gundlach H."/>
            <person name="Guo H."/>
            <person name="Jenkins J."/>
            <person name="Jin D."/>
            <person name="Llewellyn D."/>
            <person name="Showmaker K.C."/>
            <person name="Shu S."/>
            <person name="Udall J."/>
            <person name="Yoo M.J."/>
            <person name="Byers R."/>
            <person name="Chen W."/>
            <person name="Doron-Faigenboim A."/>
            <person name="Duke M.V."/>
            <person name="Gong L."/>
            <person name="Grimwood J."/>
            <person name="Grover C."/>
            <person name="Grupp K."/>
            <person name="Hu G."/>
            <person name="Lee T.H."/>
            <person name="Li J."/>
            <person name="Lin L."/>
            <person name="Liu T."/>
            <person name="Marler B.S."/>
            <person name="Page J.T."/>
            <person name="Roberts A.W."/>
            <person name="Romanel E."/>
            <person name="Sanders W.S."/>
            <person name="Szadkowski E."/>
            <person name="Tan X."/>
            <person name="Tang H."/>
            <person name="Xu C."/>
            <person name="Wang J."/>
            <person name="Wang Z."/>
            <person name="Zhang D."/>
            <person name="Zhang L."/>
            <person name="Ashrafi H."/>
            <person name="Bedon F."/>
            <person name="Bowers J.E."/>
            <person name="Brubaker C.L."/>
            <person name="Chee P.W."/>
            <person name="Das S."/>
            <person name="Gingle A.R."/>
            <person name="Haigler C.H."/>
            <person name="Harker D."/>
            <person name="Hoffmann L.V."/>
            <person name="Hovav R."/>
            <person name="Jones D.C."/>
            <person name="Lemke C."/>
            <person name="Mansoor S."/>
            <person name="ur Rahman M."/>
            <person name="Rainville L.N."/>
            <person name="Rambani A."/>
            <person name="Reddy U.K."/>
            <person name="Rong J.K."/>
            <person name="Saranga Y."/>
            <person name="Scheffler B.E."/>
            <person name="Scheffler J.A."/>
            <person name="Stelly D.M."/>
            <person name="Triplett B.A."/>
            <person name="Van Deynze A."/>
            <person name="Vaslin M.F."/>
            <person name="Waghmare V.N."/>
            <person name="Walford S.A."/>
            <person name="Wright R.J."/>
            <person name="Zaki E.A."/>
            <person name="Zhang T."/>
            <person name="Dennis E.S."/>
            <person name="Mayer K.F."/>
            <person name="Peterson D.G."/>
            <person name="Rokhsar D.S."/>
            <person name="Wang X."/>
            <person name="Schmutz J."/>
        </authorList>
    </citation>
    <scope>NUCLEOTIDE SEQUENCE [LARGE SCALE GENOMIC DNA]</scope>
</reference>
<evidence type="ECO:0000313" key="2">
    <source>
        <dbReference type="Proteomes" id="UP000032304"/>
    </source>
</evidence>
<dbReference type="AlphaFoldDB" id="A0A0D2M8Q0"/>
<proteinExistence type="predicted"/>
<evidence type="ECO:0000313" key="1">
    <source>
        <dbReference type="EMBL" id="KJB13802.1"/>
    </source>
</evidence>
<dbReference type="EMBL" id="CM001741">
    <property type="protein sequence ID" value="KJB13802.1"/>
    <property type="molecule type" value="Genomic_DNA"/>
</dbReference>
<keyword evidence="2" id="KW-1185">Reference proteome</keyword>
<protein>
    <submittedName>
        <fullName evidence="1">Uncharacterized protein</fullName>
    </submittedName>
</protein>
<organism evidence="1 2">
    <name type="scientific">Gossypium raimondii</name>
    <name type="common">Peruvian cotton</name>
    <name type="synonym">Gossypium klotzschianum subsp. raimondii</name>
    <dbReference type="NCBI Taxonomy" id="29730"/>
    <lineage>
        <taxon>Eukaryota</taxon>
        <taxon>Viridiplantae</taxon>
        <taxon>Streptophyta</taxon>
        <taxon>Embryophyta</taxon>
        <taxon>Tracheophyta</taxon>
        <taxon>Spermatophyta</taxon>
        <taxon>Magnoliopsida</taxon>
        <taxon>eudicotyledons</taxon>
        <taxon>Gunneridae</taxon>
        <taxon>Pentapetalae</taxon>
        <taxon>rosids</taxon>
        <taxon>malvids</taxon>
        <taxon>Malvales</taxon>
        <taxon>Malvaceae</taxon>
        <taxon>Malvoideae</taxon>
        <taxon>Gossypium</taxon>
    </lineage>
</organism>
<name>A0A0D2M8Q0_GOSRA</name>